<dbReference type="GO" id="GO:0008932">
    <property type="term" value="F:lytic endotransglycosylase activity"/>
    <property type="evidence" value="ECO:0007669"/>
    <property type="project" value="UniProtKB-UniRule"/>
</dbReference>
<keyword evidence="6 7" id="KW-0961">Cell wall biogenesis/degradation</keyword>
<keyword evidence="5 7" id="KW-0456">Lyase</keyword>
<comment type="caution">
    <text evidence="8">The sequence shown here is derived from an EMBL/GenBank/DDBJ whole genome shotgun (WGS) entry which is preliminary data.</text>
</comment>
<dbReference type="RefSeq" id="WP_120809187.1">
    <property type="nucleotide sequence ID" value="NZ_RBID01000001.1"/>
</dbReference>
<dbReference type="CDD" id="cd08010">
    <property type="entry name" value="MltG_like"/>
    <property type="match status" value="1"/>
</dbReference>
<keyword evidence="2 7" id="KW-0812">Transmembrane</keyword>
<keyword evidence="1 7" id="KW-1003">Cell membrane</keyword>
<evidence type="ECO:0000256" key="4">
    <source>
        <dbReference type="ARBA" id="ARBA00023136"/>
    </source>
</evidence>
<evidence type="ECO:0000256" key="1">
    <source>
        <dbReference type="ARBA" id="ARBA00022475"/>
    </source>
</evidence>
<reference evidence="8 9" key="1">
    <citation type="submission" date="2018-10" db="EMBL/GenBank/DDBJ databases">
        <title>Genomic Encyclopedia of Type Strains, Phase IV (KMG-IV): sequencing the most valuable type-strain genomes for metagenomic binning, comparative biology and taxonomic classification.</title>
        <authorList>
            <person name="Goeker M."/>
        </authorList>
    </citation>
    <scope>NUCLEOTIDE SEQUENCE [LARGE SCALE GENOMIC DNA]</scope>
    <source>
        <strain evidence="8 9">DSM 3303</strain>
    </source>
</reference>
<dbReference type="HAMAP" id="MF_02065">
    <property type="entry name" value="MltG"/>
    <property type="match status" value="1"/>
</dbReference>
<comment type="catalytic activity">
    <reaction evidence="7">
        <text>a peptidoglycan chain = a peptidoglycan chain with N-acetyl-1,6-anhydromuramyl-[peptide] at the reducing end + a peptidoglycan chain with N-acetylglucosamine at the non-reducing end.</text>
        <dbReference type="EC" id="4.2.2.29"/>
    </reaction>
</comment>
<dbReference type="GO" id="GO:0071555">
    <property type="term" value="P:cell wall organization"/>
    <property type="evidence" value="ECO:0007669"/>
    <property type="project" value="UniProtKB-KW"/>
</dbReference>
<name>A0A495BN68_VOGIN</name>
<feature type="site" description="Important for catalytic activity" evidence="7">
    <location>
        <position position="212"/>
    </location>
</feature>
<protein>
    <recommendedName>
        <fullName evidence="7">Endolytic murein transglycosylase</fullName>
        <ecNumber evidence="7">4.2.2.29</ecNumber>
    </recommendedName>
    <alternativeName>
        <fullName evidence="7">Peptidoglycan lytic transglycosylase</fullName>
    </alternativeName>
    <alternativeName>
        <fullName evidence="7">Peptidoglycan polymerization terminase</fullName>
    </alternativeName>
</protein>
<keyword evidence="7" id="KW-0997">Cell inner membrane</keyword>
<dbReference type="GO" id="GO:0005886">
    <property type="term" value="C:plasma membrane"/>
    <property type="evidence" value="ECO:0007669"/>
    <property type="project" value="UniProtKB-UniRule"/>
</dbReference>
<dbReference type="AlphaFoldDB" id="A0A495BN68"/>
<keyword evidence="4 7" id="KW-0472">Membrane</keyword>
<evidence type="ECO:0000256" key="3">
    <source>
        <dbReference type="ARBA" id="ARBA00022989"/>
    </source>
</evidence>
<evidence type="ECO:0000313" key="9">
    <source>
        <dbReference type="Proteomes" id="UP000279384"/>
    </source>
</evidence>
<comment type="function">
    <text evidence="7">Functions as a peptidoglycan terminase that cleaves nascent peptidoglycan strands endolytically to terminate their elongation.</text>
</comment>
<dbReference type="PANTHER" id="PTHR30518">
    <property type="entry name" value="ENDOLYTIC MUREIN TRANSGLYCOSYLASE"/>
    <property type="match status" value="1"/>
</dbReference>
<dbReference type="Gene3D" id="3.30.1490.480">
    <property type="entry name" value="Endolytic murein transglycosylase"/>
    <property type="match status" value="1"/>
</dbReference>
<dbReference type="PANTHER" id="PTHR30518:SF2">
    <property type="entry name" value="ENDOLYTIC MUREIN TRANSGLYCOSYLASE"/>
    <property type="match status" value="1"/>
</dbReference>
<accession>A0A495BN68</accession>
<sequence>MHRLIGRILAAFALLFALWLAWVVAVPVTPPGSPYTVSVAPNRTMGQLARTLEEDGAIRNRWVMVAISRMMGSDRKLKAGLYQFSGATALWQYLSRFNDGHPDQASVTIIEGWTFRQFRAALRDEEDLRQDSAAWSEQRLLAELGMSEGSVEGLFFPSTYYYLPGSSDVELLRRANQTLMQQLQTVWESRAADLPYQTPYQLLIMASLIEKETAREEDRSMVASVFVNRLRIGMRLQTDPAVIYGMGERYRGRIGKDALRRDTPYNTYTRAGLTPTPIALVSRAALDAAAHPAPSRALYFVSRGDGTTQFSETLDEHNEAVRQYILKKG</sequence>
<keyword evidence="3 7" id="KW-1133">Transmembrane helix</keyword>
<dbReference type="Pfam" id="PF02618">
    <property type="entry name" value="YceG"/>
    <property type="match status" value="1"/>
</dbReference>
<dbReference type="InterPro" id="IPR003770">
    <property type="entry name" value="MLTG-like"/>
</dbReference>
<evidence type="ECO:0000256" key="6">
    <source>
        <dbReference type="ARBA" id="ARBA00023316"/>
    </source>
</evidence>
<evidence type="ECO:0000313" key="8">
    <source>
        <dbReference type="EMBL" id="RKQ63004.1"/>
    </source>
</evidence>
<evidence type="ECO:0000256" key="7">
    <source>
        <dbReference type="HAMAP-Rule" id="MF_02065"/>
    </source>
</evidence>
<gene>
    <name evidence="7" type="primary">mltG</name>
    <name evidence="8" type="ORF">C8E02_0014</name>
</gene>
<evidence type="ECO:0000256" key="2">
    <source>
        <dbReference type="ARBA" id="ARBA00022692"/>
    </source>
</evidence>
<dbReference type="NCBIfam" id="TIGR00247">
    <property type="entry name" value="endolytic transglycosylase MltG"/>
    <property type="match status" value="1"/>
</dbReference>
<dbReference type="GO" id="GO:0009252">
    <property type="term" value="P:peptidoglycan biosynthetic process"/>
    <property type="evidence" value="ECO:0007669"/>
    <property type="project" value="UniProtKB-UniRule"/>
</dbReference>
<dbReference type="EMBL" id="RBID01000001">
    <property type="protein sequence ID" value="RKQ63004.1"/>
    <property type="molecule type" value="Genomic_DNA"/>
</dbReference>
<dbReference type="EC" id="4.2.2.29" evidence="7"/>
<comment type="similarity">
    <text evidence="7">Belongs to the transglycosylase MltG family.</text>
</comment>
<evidence type="ECO:0000256" key="5">
    <source>
        <dbReference type="ARBA" id="ARBA00023239"/>
    </source>
</evidence>
<proteinExistence type="inferred from homology"/>
<organism evidence="8 9">
    <name type="scientific">Vogesella indigofera</name>
    <name type="common">Pseudomonas indigofera</name>
    <dbReference type="NCBI Taxonomy" id="45465"/>
    <lineage>
        <taxon>Bacteria</taxon>
        <taxon>Pseudomonadati</taxon>
        <taxon>Pseudomonadota</taxon>
        <taxon>Betaproteobacteria</taxon>
        <taxon>Neisseriales</taxon>
        <taxon>Chromobacteriaceae</taxon>
        <taxon>Vogesella</taxon>
    </lineage>
</organism>
<dbReference type="Gene3D" id="3.30.160.60">
    <property type="entry name" value="Classic Zinc Finger"/>
    <property type="match status" value="1"/>
</dbReference>
<dbReference type="Proteomes" id="UP000279384">
    <property type="component" value="Unassembled WGS sequence"/>
</dbReference>